<dbReference type="Gene3D" id="1.10.100.10">
    <property type="entry name" value="Insulin-like"/>
    <property type="match status" value="1"/>
</dbReference>
<name>A0A8C5MTT1_9ANUR</name>
<dbReference type="OrthoDB" id="10019596at2759"/>
<keyword evidence="3" id="KW-1185">Reference proteome</keyword>
<dbReference type="InterPro" id="IPR036438">
    <property type="entry name" value="Insulin-like_sf"/>
</dbReference>
<protein>
    <recommendedName>
        <fullName evidence="1">Insulin-like domain-containing protein</fullName>
    </recommendedName>
</protein>
<dbReference type="Ensembl" id="ENSLLET00000017636.1">
    <property type="protein sequence ID" value="ENSLLEP00000016992.1"/>
    <property type="gene ID" value="ENSLLEG00000010803.1"/>
</dbReference>
<dbReference type="AlphaFoldDB" id="A0A8C5MTT1"/>
<organism evidence="2 3">
    <name type="scientific">Leptobrachium leishanense</name>
    <name type="common">Leishan spiny toad</name>
    <dbReference type="NCBI Taxonomy" id="445787"/>
    <lineage>
        <taxon>Eukaryota</taxon>
        <taxon>Metazoa</taxon>
        <taxon>Chordata</taxon>
        <taxon>Craniata</taxon>
        <taxon>Vertebrata</taxon>
        <taxon>Euteleostomi</taxon>
        <taxon>Amphibia</taxon>
        <taxon>Batrachia</taxon>
        <taxon>Anura</taxon>
        <taxon>Pelobatoidea</taxon>
        <taxon>Megophryidae</taxon>
        <taxon>Leptobrachium</taxon>
    </lineage>
</organism>
<proteinExistence type="predicted"/>
<feature type="domain" description="Insulin-like" evidence="1">
    <location>
        <begin position="6"/>
        <end position="30"/>
    </location>
</feature>
<dbReference type="InterPro" id="IPR016179">
    <property type="entry name" value="Insulin-like"/>
</dbReference>
<reference evidence="2" key="1">
    <citation type="submission" date="2025-08" db="UniProtKB">
        <authorList>
            <consortium name="Ensembl"/>
        </authorList>
    </citation>
    <scope>IDENTIFICATION</scope>
</reference>
<evidence type="ECO:0000313" key="3">
    <source>
        <dbReference type="Proteomes" id="UP000694569"/>
    </source>
</evidence>
<evidence type="ECO:0000259" key="1">
    <source>
        <dbReference type="Pfam" id="PF00049"/>
    </source>
</evidence>
<reference evidence="2" key="2">
    <citation type="submission" date="2025-09" db="UniProtKB">
        <authorList>
            <consortium name="Ensembl"/>
        </authorList>
    </citation>
    <scope>IDENTIFICATION</scope>
</reference>
<dbReference type="Proteomes" id="UP000694569">
    <property type="component" value="Unplaced"/>
</dbReference>
<dbReference type="GO" id="GO:0005179">
    <property type="term" value="F:hormone activity"/>
    <property type="evidence" value="ECO:0007669"/>
    <property type="project" value="InterPro"/>
</dbReference>
<accession>A0A8C5MTT1</accession>
<sequence length="59" mass="6600">YKDSPQRICGAELVDTLSFVCGERGFGIPKSNYKLVFYITVANTMTHISTQKHTAKVSF</sequence>
<dbReference type="Pfam" id="PF00049">
    <property type="entry name" value="Insulin"/>
    <property type="match status" value="1"/>
</dbReference>
<evidence type="ECO:0000313" key="2">
    <source>
        <dbReference type="Ensembl" id="ENSLLEP00000016992.1"/>
    </source>
</evidence>
<dbReference type="GO" id="GO:0005576">
    <property type="term" value="C:extracellular region"/>
    <property type="evidence" value="ECO:0007669"/>
    <property type="project" value="InterPro"/>
</dbReference>
<dbReference type="SUPFAM" id="SSF56994">
    <property type="entry name" value="Insulin-like"/>
    <property type="match status" value="1"/>
</dbReference>